<dbReference type="EMBL" id="CM034395">
    <property type="protein sequence ID" value="KAJ0178699.1"/>
    <property type="molecule type" value="Genomic_DNA"/>
</dbReference>
<gene>
    <name evidence="1" type="ORF">K1T71_005474</name>
</gene>
<evidence type="ECO:0000313" key="2">
    <source>
        <dbReference type="Proteomes" id="UP000824533"/>
    </source>
</evidence>
<accession>A0ACC1D448</accession>
<organism evidence="1 2">
    <name type="scientific">Dendrolimus kikuchii</name>
    <dbReference type="NCBI Taxonomy" id="765133"/>
    <lineage>
        <taxon>Eukaryota</taxon>
        <taxon>Metazoa</taxon>
        <taxon>Ecdysozoa</taxon>
        <taxon>Arthropoda</taxon>
        <taxon>Hexapoda</taxon>
        <taxon>Insecta</taxon>
        <taxon>Pterygota</taxon>
        <taxon>Neoptera</taxon>
        <taxon>Endopterygota</taxon>
        <taxon>Lepidoptera</taxon>
        <taxon>Glossata</taxon>
        <taxon>Ditrysia</taxon>
        <taxon>Bombycoidea</taxon>
        <taxon>Lasiocampidae</taxon>
        <taxon>Dendrolimus</taxon>
    </lineage>
</organism>
<protein>
    <submittedName>
        <fullName evidence="1">Uncharacterized protein</fullName>
    </submittedName>
</protein>
<dbReference type="Proteomes" id="UP000824533">
    <property type="component" value="Linkage Group LG09"/>
</dbReference>
<name>A0ACC1D448_9NEOP</name>
<comment type="caution">
    <text evidence="1">The sequence shown here is derived from an EMBL/GenBank/DDBJ whole genome shotgun (WGS) entry which is preliminary data.</text>
</comment>
<proteinExistence type="predicted"/>
<sequence length="283" mass="30939">MKNLCVYTYSIWWVTIAFATPKVKGDWNLVTNVVTQLKIDMATRVIEQLIENLRLAAKDASDMIAKFTSAVQNEALQIEQQMVNDIQGFRDRVSEAIDSVTNRLIDSGVAVVGCIATHRDNATAVFDETMGKAMSCVENQLTEIREQIEGLGELANDAMELANFSMNEMRKCTEEHEGHFISTGTCLGRIALETEGKTLMYGTQMTIAIGQINLSMVTLPASLQVCAGSRLVESSMTTARIIMEIGNCSASSVYNALVGPYPYTSTIAPLTNEPATFTETPAL</sequence>
<reference evidence="1 2" key="1">
    <citation type="journal article" date="2021" name="Front. Genet.">
        <title>Chromosome-Level Genome Assembly Reveals Significant Gene Expansion in the Toll and IMD Signaling Pathways of Dendrolimus kikuchii.</title>
        <authorList>
            <person name="Zhou J."/>
            <person name="Wu P."/>
            <person name="Xiong Z."/>
            <person name="Liu N."/>
            <person name="Zhao N."/>
            <person name="Ji M."/>
            <person name="Qiu Y."/>
            <person name="Yang B."/>
        </authorList>
    </citation>
    <scope>NUCLEOTIDE SEQUENCE [LARGE SCALE GENOMIC DNA]</scope>
    <source>
        <strain evidence="1">Ann1</strain>
    </source>
</reference>
<evidence type="ECO:0000313" key="1">
    <source>
        <dbReference type="EMBL" id="KAJ0178699.1"/>
    </source>
</evidence>
<keyword evidence="2" id="KW-1185">Reference proteome</keyword>